<comment type="caution">
    <text evidence="1">The sequence shown here is derived from an EMBL/GenBank/DDBJ whole genome shotgun (WGS) entry which is preliminary data.</text>
</comment>
<name>A0A1F5KEF8_9BACT</name>
<organism evidence="1 2">
    <name type="scientific">Candidatus Daviesbacteria bacterium RIFCSPHIGHO2_12_FULL_37_11</name>
    <dbReference type="NCBI Taxonomy" id="1797777"/>
    <lineage>
        <taxon>Bacteria</taxon>
        <taxon>Candidatus Daviesiibacteriota</taxon>
    </lineage>
</organism>
<evidence type="ECO:0000313" key="2">
    <source>
        <dbReference type="Proteomes" id="UP000176527"/>
    </source>
</evidence>
<dbReference type="Proteomes" id="UP000176527">
    <property type="component" value="Unassembled WGS sequence"/>
</dbReference>
<sequence>MHERFGDKSGKYIRNPKDYSGSGEVYQTAGLVDPRSPYLILRQEVRSLLWLDGGIPSNPGWGNWEIVNAFRSKAGLLPSSEPWDDESDEKNDEFFEYRYHLIRAIREAGVEIKEPISEVNNIIEGLALLLRK</sequence>
<evidence type="ECO:0000313" key="1">
    <source>
        <dbReference type="EMBL" id="OGE39333.1"/>
    </source>
</evidence>
<protein>
    <submittedName>
        <fullName evidence="1">Uncharacterized protein</fullName>
    </submittedName>
</protein>
<dbReference type="EMBL" id="MFDE01000002">
    <property type="protein sequence ID" value="OGE39333.1"/>
    <property type="molecule type" value="Genomic_DNA"/>
</dbReference>
<dbReference type="AlphaFoldDB" id="A0A1F5KEF8"/>
<reference evidence="1 2" key="1">
    <citation type="journal article" date="2016" name="Nat. Commun.">
        <title>Thousands of microbial genomes shed light on interconnected biogeochemical processes in an aquifer system.</title>
        <authorList>
            <person name="Anantharaman K."/>
            <person name="Brown C.T."/>
            <person name="Hug L.A."/>
            <person name="Sharon I."/>
            <person name="Castelle C.J."/>
            <person name="Probst A.J."/>
            <person name="Thomas B.C."/>
            <person name="Singh A."/>
            <person name="Wilkins M.J."/>
            <person name="Karaoz U."/>
            <person name="Brodie E.L."/>
            <person name="Williams K.H."/>
            <person name="Hubbard S.S."/>
            <person name="Banfield J.F."/>
        </authorList>
    </citation>
    <scope>NUCLEOTIDE SEQUENCE [LARGE SCALE GENOMIC DNA]</scope>
</reference>
<proteinExistence type="predicted"/>
<accession>A0A1F5KEF8</accession>
<gene>
    <name evidence="1" type="ORF">A3F00_02640</name>
</gene>